<dbReference type="AlphaFoldDB" id="A0A835YDT3"/>
<name>A0A835YDT3_9CHLO</name>
<evidence type="ECO:0000313" key="4">
    <source>
        <dbReference type="Proteomes" id="UP000612055"/>
    </source>
</evidence>
<feature type="compositionally biased region" description="Low complexity" evidence="1">
    <location>
        <begin position="387"/>
        <end position="406"/>
    </location>
</feature>
<gene>
    <name evidence="3" type="ORF">HYH03_001510</name>
</gene>
<feature type="region of interest" description="Disordered" evidence="1">
    <location>
        <begin position="290"/>
        <end position="422"/>
    </location>
</feature>
<sequence>MALLWSCAAALLVSCVRAKIYNPCDAPNTIARGDGFVVGLMVIPNGNDTLVTAFNNLNQAVGMCNPLWQQFLFNVTGGNAKFAVYNARVDRLQVFRMPFLEVARTMTNRTPNTLVMVAFRGNISSPPIYMASGDRSLTGGSGFVTSAALLLRFNKGDLAYMQWYDQTCGECGGPNSQICVASSQANIKACAIQVTNCTCAGMGLEPNCTFDNPLFKSCATAVNAAWLGTDRYSATMRTGPQVQRLNAYSLTSLFNTAIDKFKYALDIVQESVTGSWGDINANAQDQYLGFEGGLTSRNNDPPRPPAPPSPPIPPIPPKPPSPPRPPPAPPSPPKPPRPPPAPPKPPAPPPNPEPPPGEPPATPFPPEVPPPPPESPTPPTARRLAVEAEPGQGQGQEGADVMAAGEQEGEGEGEPQGAGPQA</sequence>
<accession>A0A835YDT3</accession>
<protein>
    <submittedName>
        <fullName evidence="3">Uncharacterized protein</fullName>
    </submittedName>
</protein>
<reference evidence="3" key="1">
    <citation type="journal article" date="2020" name="bioRxiv">
        <title>Comparative genomics of Chlamydomonas.</title>
        <authorList>
            <person name="Craig R.J."/>
            <person name="Hasan A.R."/>
            <person name="Ness R.W."/>
            <person name="Keightley P.D."/>
        </authorList>
    </citation>
    <scope>NUCLEOTIDE SEQUENCE</scope>
    <source>
        <strain evidence="3">CCAP 11/70</strain>
    </source>
</reference>
<dbReference type="PRINTS" id="PR01217">
    <property type="entry name" value="PRICHEXTENSN"/>
</dbReference>
<feature type="signal peptide" evidence="2">
    <location>
        <begin position="1"/>
        <end position="18"/>
    </location>
</feature>
<feature type="compositionally biased region" description="Pro residues" evidence="1">
    <location>
        <begin position="301"/>
        <end position="379"/>
    </location>
</feature>
<dbReference type="EMBL" id="JAEHOE010000003">
    <property type="protein sequence ID" value="KAG2500746.1"/>
    <property type="molecule type" value="Genomic_DNA"/>
</dbReference>
<evidence type="ECO:0000313" key="3">
    <source>
        <dbReference type="EMBL" id="KAG2500746.1"/>
    </source>
</evidence>
<comment type="caution">
    <text evidence="3">The sequence shown here is derived from an EMBL/GenBank/DDBJ whole genome shotgun (WGS) entry which is preliminary data.</text>
</comment>
<dbReference type="Proteomes" id="UP000612055">
    <property type="component" value="Unassembled WGS sequence"/>
</dbReference>
<dbReference type="OrthoDB" id="1885051at2759"/>
<evidence type="ECO:0000256" key="2">
    <source>
        <dbReference type="SAM" id="SignalP"/>
    </source>
</evidence>
<keyword evidence="2" id="KW-0732">Signal</keyword>
<organism evidence="3 4">
    <name type="scientific">Edaphochlamys debaryana</name>
    <dbReference type="NCBI Taxonomy" id="47281"/>
    <lineage>
        <taxon>Eukaryota</taxon>
        <taxon>Viridiplantae</taxon>
        <taxon>Chlorophyta</taxon>
        <taxon>core chlorophytes</taxon>
        <taxon>Chlorophyceae</taxon>
        <taxon>CS clade</taxon>
        <taxon>Chlamydomonadales</taxon>
        <taxon>Chlamydomonadales incertae sedis</taxon>
        <taxon>Edaphochlamys</taxon>
    </lineage>
</organism>
<evidence type="ECO:0000256" key="1">
    <source>
        <dbReference type="SAM" id="MobiDB-lite"/>
    </source>
</evidence>
<keyword evidence="4" id="KW-1185">Reference proteome</keyword>
<proteinExistence type="predicted"/>
<feature type="chain" id="PRO_5032732205" evidence="2">
    <location>
        <begin position="19"/>
        <end position="422"/>
    </location>
</feature>